<dbReference type="InterPro" id="IPR006994">
    <property type="entry name" value="TCF25/Rqc1"/>
</dbReference>
<feature type="compositionally biased region" description="Basic residues" evidence="1">
    <location>
        <begin position="104"/>
        <end position="113"/>
    </location>
</feature>
<dbReference type="Pfam" id="PF04910">
    <property type="entry name" value="Tcf25"/>
    <property type="match status" value="1"/>
</dbReference>
<dbReference type="PANTHER" id="PTHR22684:SF0">
    <property type="entry name" value="RIBOSOME QUALITY CONTROL COMPLEX SUBUNIT TCF25"/>
    <property type="match status" value="1"/>
</dbReference>
<evidence type="ECO:0000256" key="1">
    <source>
        <dbReference type="SAM" id="MobiDB-lite"/>
    </source>
</evidence>
<feature type="compositionally biased region" description="Basic residues" evidence="1">
    <location>
        <begin position="209"/>
        <end position="219"/>
    </location>
</feature>
<keyword evidence="2" id="KW-1185">Reference proteome</keyword>
<feature type="compositionally biased region" description="Acidic residues" evidence="1">
    <location>
        <begin position="63"/>
        <end position="77"/>
    </location>
</feature>
<dbReference type="AlphaFoldDB" id="A0A6P4AJZ8"/>
<feature type="region of interest" description="Disordered" evidence="1">
    <location>
        <begin position="16"/>
        <end position="122"/>
    </location>
</feature>
<dbReference type="GO" id="GO:1990112">
    <property type="term" value="C:RQC complex"/>
    <property type="evidence" value="ECO:0007669"/>
    <property type="project" value="TreeGrafter"/>
</dbReference>
<name>A0A6P4AJZ8_ZIZJJ</name>
<feature type="compositionally biased region" description="Polar residues" evidence="1">
    <location>
        <begin position="198"/>
        <end position="207"/>
    </location>
</feature>
<feature type="compositionally biased region" description="Basic and acidic residues" evidence="1">
    <location>
        <begin position="82"/>
        <end position="93"/>
    </location>
</feature>
<reference evidence="3" key="1">
    <citation type="submission" date="2025-08" db="UniProtKB">
        <authorList>
            <consortium name="RefSeq"/>
        </authorList>
    </citation>
    <scope>IDENTIFICATION</scope>
    <source>
        <tissue evidence="3">Seedling</tissue>
    </source>
</reference>
<dbReference type="RefSeq" id="XP_015888982.2">
    <property type="nucleotide sequence ID" value="XM_016033496.4"/>
</dbReference>
<dbReference type="PANTHER" id="PTHR22684">
    <property type="entry name" value="NULP1-RELATED"/>
    <property type="match status" value="1"/>
</dbReference>
<evidence type="ECO:0000313" key="3">
    <source>
        <dbReference type="RefSeq" id="XP_015888982.2"/>
    </source>
</evidence>
<dbReference type="Proteomes" id="UP001652623">
    <property type="component" value="Chromosome 7"/>
</dbReference>
<dbReference type="KEGG" id="zju:107423850"/>
<feature type="compositionally biased region" description="Acidic residues" evidence="1">
    <location>
        <begin position="32"/>
        <end position="43"/>
    </location>
</feature>
<organism evidence="2 3">
    <name type="scientific">Ziziphus jujuba</name>
    <name type="common">Chinese jujube</name>
    <name type="synonym">Ziziphus sativa</name>
    <dbReference type="NCBI Taxonomy" id="326968"/>
    <lineage>
        <taxon>Eukaryota</taxon>
        <taxon>Viridiplantae</taxon>
        <taxon>Streptophyta</taxon>
        <taxon>Embryophyta</taxon>
        <taxon>Tracheophyta</taxon>
        <taxon>Spermatophyta</taxon>
        <taxon>Magnoliopsida</taxon>
        <taxon>eudicotyledons</taxon>
        <taxon>Gunneridae</taxon>
        <taxon>Pentapetalae</taxon>
        <taxon>rosids</taxon>
        <taxon>fabids</taxon>
        <taxon>Rosales</taxon>
        <taxon>Rhamnaceae</taxon>
        <taxon>Paliureae</taxon>
        <taxon>Ziziphus</taxon>
    </lineage>
</organism>
<proteinExistence type="predicted"/>
<feature type="compositionally biased region" description="Polar residues" evidence="1">
    <location>
        <begin position="44"/>
        <end position="58"/>
    </location>
</feature>
<sequence length="649" mass="73912">MSARLLKKVLKEQEQQLLQNHAQHVETHQQYEDEDDEDEDDENQQTNGNNSVANSSINPFDLLNDDDHDSDQEDESETLAATDDKPLPSKMKDSVNVVSTSNQKSKKKKKKKSKEASFPSTNKVEKPLDEILKTLTLEVNSSSDQPANGKAKLKNTRNWDRPVKKCTPSILQVDPKYLNADNELRRIFGSKVVNSFEKSNQTGSSRQARGGRRGGHNPRKTILVSPSENWPRWDGSFSMEFLEVKDGYHYFRYVHSSSYSQAQSAFEAAKAIHDLNGIASILMYHPYHLDSLLTMAEYLKFVGEHQMSADAISKCLYALECAWHPMFTPMQGNCQLKFSHETNKPMFTTLFAHMKNMDRRGCHRSALEVCKLLLSLDSDDPMGALFCIDYFALRAEEYAWLEQFSEDYESDNSLWLFPNFSYSLATCRFYLEKDESSKGAQVATTKSSSTDLMKQALMLHPSVLKKLVEKVPLKDKFWTNILKNSFFRAEQVGIPSLDHLISIYVESNYIIWRLPDPQKLLKDAAQLVIETLKNNSSDVKDWACVRKEAFSSEKNEYRHLSVSDFSYSVPAAPPENLQNFMVDPRMRDGVHNGEQQVVIPNDGIHAPRNVANRNALAVLFESMLPWIHYGDGEAAIDEDNQHNGHDQAN</sequence>
<protein>
    <submittedName>
        <fullName evidence="3">Uncharacterized protein LOC107423850</fullName>
    </submittedName>
</protein>
<gene>
    <name evidence="3" type="primary">LOC107423850</name>
</gene>
<feature type="region of interest" description="Disordered" evidence="1">
    <location>
        <begin position="198"/>
        <end position="221"/>
    </location>
</feature>
<evidence type="ECO:0000313" key="2">
    <source>
        <dbReference type="Proteomes" id="UP001652623"/>
    </source>
</evidence>
<accession>A0A6P4AJZ8</accession>
<dbReference type="GeneID" id="107423850"/>
<dbReference type="InParanoid" id="A0A6P4AJZ8"/>
<dbReference type="FunCoup" id="A0A6P4AJZ8">
    <property type="interactions" value="3544"/>
</dbReference>